<proteinExistence type="predicted"/>
<dbReference type="RefSeq" id="WP_179728509.1">
    <property type="nucleotide sequence ID" value="NZ_BAABEF010000001.1"/>
</dbReference>
<protein>
    <recommendedName>
        <fullName evidence="4">DUF748 domain-containing protein</fullName>
    </recommendedName>
</protein>
<evidence type="ECO:0000313" key="2">
    <source>
        <dbReference type="EMBL" id="NYD32310.1"/>
    </source>
</evidence>
<dbReference type="Proteomes" id="UP000582231">
    <property type="component" value="Unassembled WGS sequence"/>
</dbReference>
<gene>
    <name evidence="2" type="ORF">BJ958_003856</name>
</gene>
<feature type="compositionally biased region" description="Basic and acidic residues" evidence="1">
    <location>
        <begin position="33"/>
        <end position="42"/>
    </location>
</feature>
<comment type="caution">
    <text evidence="2">The sequence shown here is derived from an EMBL/GenBank/DDBJ whole genome shotgun (WGS) entry which is preliminary data.</text>
</comment>
<dbReference type="AlphaFoldDB" id="A0A852RTW3"/>
<organism evidence="2 3">
    <name type="scientific">Nocardioides kongjuensis</name>
    <dbReference type="NCBI Taxonomy" id="349522"/>
    <lineage>
        <taxon>Bacteria</taxon>
        <taxon>Bacillati</taxon>
        <taxon>Actinomycetota</taxon>
        <taxon>Actinomycetes</taxon>
        <taxon>Propionibacteriales</taxon>
        <taxon>Nocardioidaceae</taxon>
        <taxon>Nocardioides</taxon>
    </lineage>
</organism>
<sequence length="311" mass="32101">MNTPTRLAGFGAVAAAVFGIALLAGRAIGPVEVEKPGHDTHAGDATGGHAEHQQDAGTTTEIPGGLMTSQDGYTLTLDHAQAAAGAAVPVSFTITGPDGAPVTSYDVQHDKRLHLIAVRRDFSGFQHVHPTLDGGTWSTDLALTPGTWRLFADFKATGGEALTLGTDLAVDGAFEAATPAQENRTATVDGYRVTLDGDLSAGADARLTLSVSKDGKPVTDLQPYLGAYGHLVALRSGDLAYLHVHPDGEPGDGTTQPGPDVVFHTAVPSAGTYHLYLDFQHDGVVRTAAFTVTAGDTGDEEKHGGSGEHGH</sequence>
<accession>A0A852RTW3</accession>
<evidence type="ECO:0000256" key="1">
    <source>
        <dbReference type="SAM" id="MobiDB-lite"/>
    </source>
</evidence>
<feature type="compositionally biased region" description="Polar residues" evidence="1">
    <location>
        <begin position="55"/>
        <end position="65"/>
    </location>
</feature>
<dbReference type="EMBL" id="JACCBF010000001">
    <property type="protein sequence ID" value="NYD32310.1"/>
    <property type="molecule type" value="Genomic_DNA"/>
</dbReference>
<evidence type="ECO:0000313" key="3">
    <source>
        <dbReference type="Proteomes" id="UP000582231"/>
    </source>
</evidence>
<keyword evidence="3" id="KW-1185">Reference proteome</keyword>
<name>A0A852RTW3_9ACTN</name>
<reference evidence="2 3" key="1">
    <citation type="submission" date="2020-07" db="EMBL/GenBank/DDBJ databases">
        <title>Sequencing the genomes of 1000 actinobacteria strains.</title>
        <authorList>
            <person name="Klenk H.-P."/>
        </authorList>
    </citation>
    <scope>NUCLEOTIDE SEQUENCE [LARGE SCALE GENOMIC DNA]</scope>
    <source>
        <strain evidence="2 3">DSM 19082</strain>
    </source>
</reference>
<evidence type="ECO:0008006" key="4">
    <source>
        <dbReference type="Google" id="ProtNLM"/>
    </source>
</evidence>
<feature type="region of interest" description="Disordered" evidence="1">
    <location>
        <begin position="33"/>
        <end position="65"/>
    </location>
</feature>